<proteinExistence type="predicted"/>
<dbReference type="Gene3D" id="3.40.50.720">
    <property type="entry name" value="NAD(P)-binding Rossmann-like Domain"/>
    <property type="match status" value="1"/>
</dbReference>
<dbReference type="Proteomes" id="UP000769157">
    <property type="component" value="Unassembled WGS sequence"/>
</dbReference>
<dbReference type="RefSeq" id="XP_046062500.1">
    <property type="nucleotide sequence ID" value="XM_046202645.1"/>
</dbReference>
<dbReference type="AlphaFoldDB" id="A0A9P8T6R0"/>
<dbReference type="SUPFAM" id="SSF51735">
    <property type="entry name" value="NAD(P)-binding Rossmann-fold domains"/>
    <property type="match status" value="1"/>
</dbReference>
<protein>
    <recommendedName>
        <fullName evidence="3">Thioester reductase (TE) domain-containing protein</fullName>
    </recommendedName>
</protein>
<dbReference type="InterPro" id="IPR036291">
    <property type="entry name" value="NAD(P)-bd_dom_sf"/>
</dbReference>
<evidence type="ECO:0000313" key="1">
    <source>
        <dbReference type="EMBL" id="KAH3668086.1"/>
    </source>
</evidence>
<evidence type="ECO:0008006" key="3">
    <source>
        <dbReference type="Google" id="ProtNLM"/>
    </source>
</evidence>
<dbReference type="PANTHER" id="PTHR12126:SF16">
    <property type="entry name" value="MIOREX COMPLEX COMPONENT 2"/>
    <property type="match status" value="1"/>
</dbReference>
<dbReference type="EMBL" id="JAEUBE010000158">
    <property type="protein sequence ID" value="KAH3668086.1"/>
    <property type="molecule type" value="Genomic_DNA"/>
</dbReference>
<comment type="caution">
    <text evidence="1">The sequence shown here is derived from an EMBL/GenBank/DDBJ whole genome shotgun (WGS) entry which is preliminary data.</text>
</comment>
<name>A0A9P8T6R0_9ASCO</name>
<reference evidence="1" key="2">
    <citation type="submission" date="2021-01" db="EMBL/GenBank/DDBJ databases">
        <authorList>
            <person name="Schikora-Tamarit M.A."/>
        </authorList>
    </citation>
    <scope>NUCLEOTIDE SEQUENCE</scope>
    <source>
        <strain evidence="1">CBS6075</strain>
    </source>
</reference>
<sequence>MSKLIVFGGSGFLGKRICQNAVGRGLDVVSVTSSGSKPRQLGPHEKWADKVEWTKGDVFKPHTYKHLLPDASGVVHSMGILLENQNYKKVVQSNDDLLGEIQSFFKTPNPMKKNVFNTYEKMNHESAIVLAETLIEVNKNKPAFAYISADRGFPGIPSGYIESKRKAEFELYQMQPNIRPILMRPGFMFDETNTTDTRTKLKNLLNVAGYANETILLHLLDGLIRPPISTQVVANWCVDRLLDPEFHGPVLLDEMIHHRGAKV</sequence>
<dbReference type="GO" id="GO:0005739">
    <property type="term" value="C:mitochondrion"/>
    <property type="evidence" value="ECO:0007669"/>
    <property type="project" value="TreeGrafter"/>
</dbReference>
<organism evidence="1 2">
    <name type="scientific">Ogataea philodendri</name>
    <dbReference type="NCBI Taxonomy" id="1378263"/>
    <lineage>
        <taxon>Eukaryota</taxon>
        <taxon>Fungi</taxon>
        <taxon>Dikarya</taxon>
        <taxon>Ascomycota</taxon>
        <taxon>Saccharomycotina</taxon>
        <taxon>Pichiomycetes</taxon>
        <taxon>Pichiales</taxon>
        <taxon>Pichiaceae</taxon>
        <taxon>Ogataea</taxon>
    </lineage>
</organism>
<gene>
    <name evidence="1" type="ORF">OGAPHI_001840</name>
</gene>
<dbReference type="PANTHER" id="PTHR12126">
    <property type="entry name" value="NADH-UBIQUINONE OXIDOREDUCTASE 39 KDA SUBUNIT-RELATED"/>
    <property type="match status" value="1"/>
</dbReference>
<reference evidence="1" key="1">
    <citation type="journal article" date="2021" name="Open Biol.">
        <title>Shared evolutionary footprints suggest mitochondrial oxidative damage underlies multiple complex I losses in fungi.</title>
        <authorList>
            <person name="Schikora-Tamarit M.A."/>
            <person name="Marcet-Houben M."/>
            <person name="Nosek J."/>
            <person name="Gabaldon T."/>
        </authorList>
    </citation>
    <scope>NUCLEOTIDE SEQUENCE</scope>
    <source>
        <strain evidence="1">CBS6075</strain>
    </source>
</reference>
<dbReference type="GO" id="GO:0044877">
    <property type="term" value="F:protein-containing complex binding"/>
    <property type="evidence" value="ECO:0007669"/>
    <property type="project" value="TreeGrafter"/>
</dbReference>
<accession>A0A9P8T6R0</accession>
<dbReference type="InterPro" id="IPR051207">
    <property type="entry name" value="ComplexI_NDUFA9_subunit"/>
</dbReference>
<dbReference type="GeneID" id="70233807"/>
<evidence type="ECO:0000313" key="2">
    <source>
        <dbReference type="Proteomes" id="UP000769157"/>
    </source>
</evidence>
<dbReference type="OrthoDB" id="276721at2759"/>
<keyword evidence="2" id="KW-1185">Reference proteome</keyword>